<dbReference type="GO" id="GO:0004867">
    <property type="term" value="F:serine-type endopeptidase inhibitor activity"/>
    <property type="evidence" value="ECO:0007669"/>
    <property type="project" value="UniProtKB-KW"/>
</dbReference>
<dbReference type="InterPro" id="IPR002223">
    <property type="entry name" value="Kunitz_BPTI"/>
</dbReference>
<dbReference type="Gene3D" id="4.10.410.10">
    <property type="entry name" value="Pancreatic trypsin inhibitor Kunitz domain"/>
    <property type="match status" value="3"/>
</dbReference>
<gene>
    <name evidence="6" type="ORF">QYM36_015163</name>
</gene>
<evidence type="ECO:0000313" key="7">
    <source>
        <dbReference type="Proteomes" id="UP001187531"/>
    </source>
</evidence>
<comment type="caution">
    <text evidence="6">The sequence shown here is derived from an EMBL/GenBank/DDBJ whole genome shotgun (WGS) entry which is preliminary data.</text>
</comment>
<evidence type="ECO:0000256" key="3">
    <source>
        <dbReference type="ARBA" id="ARBA00023157"/>
    </source>
</evidence>
<feature type="domain" description="BPTI/Kunitz inhibitor" evidence="5">
    <location>
        <begin position="118"/>
        <end position="168"/>
    </location>
</feature>
<keyword evidence="2" id="KW-0722">Serine protease inhibitor</keyword>
<sequence>MLISLEDHVQVLMPEYDWKMIVSVIKENSSLNNFLDPELFHALQNEYLSQKSYELTLLSQLSLAKTYVKPQSASSARSLLVKNKKAFQESTEGLNKEAEETTEHSNEEVAIKEEEEICFLPKDIGPCRMHDKRFYFNSRTKTCTQFGYGGCWGNRNNFENLESCVHSCRKLMNEAPKERELPEICKQVPELGSRRCKASFARWTYDSENEKCKPYIYGGCGGTDNLFKSKKQCMKTCGLHSKLRGAQSGSSFCDDPIAEGPCFGTYTRYGFNKTTNACQEFTYGGCEGNENNFPDIHECERTCKTKVNIRRMQSTEVDMCDSVKCNWRLYQHYAQRGCRPVYLKKECCPSYYKCPNSSVFQNKCYYNGNFYEIGEQIPEKSEDYPCQQGCFCQDDSQSPNNTTITCASVECPEQLGWLEPGKESCKRIYKPNDCCATDFVSCKTEEADDETNESTDNTVEAPICNYNNKSYIEGERFYPREPDAPCQMCTCTPEFNGIFGPGCRTILCNIRLPSPGCVPVYDEKVCCPYKYKCPSEYALDGIKKVERFNETESAEDTKENPGDSASALSGEEGEEIPNESETADQATYKRNGPFIQVGVPGKMPVMTLPIAIDKTLESKTDYSATYNRTGPFIEIGLPGKMPVRTLPIAIDKVFESRANYSATYNRSGPFIQVGIPGKIPVATLPIAVSPFCMFGDVRFELGEQLLTSEECLKCTCATPPELTCVNMRYNCPPPPKQPVEN</sequence>
<dbReference type="FunFam" id="4.10.410.10:FF:000020">
    <property type="entry name" value="Collagen, type VI, alpha 3"/>
    <property type="match status" value="1"/>
</dbReference>
<accession>A0AA88HE33</accession>
<dbReference type="PROSITE" id="PS50279">
    <property type="entry name" value="BPTI_KUNITZ_2"/>
    <property type="match status" value="3"/>
</dbReference>
<feature type="domain" description="BPTI/Kunitz inhibitor" evidence="5">
    <location>
        <begin position="253"/>
        <end position="303"/>
    </location>
</feature>
<dbReference type="EMBL" id="JAVRJZ010000019">
    <property type="protein sequence ID" value="KAK2707375.1"/>
    <property type="molecule type" value="Genomic_DNA"/>
</dbReference>
<dbReference type="PRINTS" id="PR00759">
    <property type="entry name" value="BASICPTASE"/>
</dbReference>
<dbReference type="PANTHER" id="PTHR10083:SF374">
    <property type="entry name" value="BPTI_KUNITZ INHIBITOR DOMAIN-CONTAINING PROTEIN"/>
    <property type="match status" value="1"/>
</dbReference>
<keyword evidence="7" id="KW-1185">Reference proteome</keyword>
<dbReference type="InterPro" id="IPR020901">
    <property type="entry name" value="Prtase_inh_Kunz-CS"/>
</dbReference>
<feature type="region of interest" description="Disordered" evidence="4">
    <location>
        <begin position="550"/>
        <end position="587"/>
    </location>
</feature>
<feature type="domain" description="BPTI/Kunitz inhibitor" evidence="5">
    <location>
        <begin position="185"/>
        <end position="237"/>
    </location>
</feature>
<evidence type="ECO:0000256" key="2">
    <source>
        <dbReference type="ARBA" id="ARBA00022900"/>
    </source>
</evidence>
<feature type="compositionally biased region" description="Acidic residues" evidence="4">
    <location>
        <begin position="571"/>
        <end position="582"/>
    </location>
</feature>
<feature type="compositionally biased region" description="Basic and acidic residues" evidence="4">
    <location>
        <begin position="550"/>
        <end position="561"/>
    </location>
</feature>
<dbReference type="AlphaFoldDB" id="A0AA88HE33"/>
<dbReference type="InterPro" id="IPR036880">
    <property type="entry name" value="Kunitz_BPTI_sf"/>
</dbReference>
<keyword evidence="3" id="KW-1015">Disulfide bond</keyword>
<dbReference type="SUPFAM" id="SSF57362">
    <property type="entry name" value="BPTI-like"/>
    <property type="match status" value="3"/>
</dbReference>
<name>A0AA88HE33_ARTSF</name>
<dbReference type="InterPro" id="IPR050098">
    <property type="entry name" value="TFPI/VKTCI-like"/>
</dbReference>
<dbReference type="SMART" id="SM00131">
    <property type="entry name" value="KU"/>
    <property type="match status" value="3"/>
</dbReference>
<dbReference type="PANTHER" id="PTHR10083">
    <property type="entry name" value="KUNITZ-TYPE PROTEASE INHIBITOR-RELATED"/>
    <property type="match status" value="1"/>
</dbReference>
<dbReference type="Proteomes" id="UP001187531">
    <property type="component" value="Unassembled WGS sequence"/>
</dbReference>
<dbReference type="PROSITE" id="PS00280">
    <property type="entry name" value="BPTI_KUNITZ_1"/>
    <property type="match status" value="1"/>
</dbReference>
<evidence type="ECO:0000256" key="1">
    <source>
        <dbReference type="ARBA" id="ARBA00022690"/>
    </source>
</evidence>
<organism evidence="6 7">
    <name type="scientific">Artemia franciscana</name>
    <name type="common">Brine shrimp</name>
    <name type="synonym">Artemia sanfranciscana</name>
    <dbReference type="NCBI Taxonomy" id="6661"/>
    <lineage>
        <taxon>Eukaryota</taxon>
        <taxon>Metazoa</taxon>
        <taxon>Ecdysozoa</taxon>
        <taxon>Arthropoda</taxon>
        <taxon>Crustacea</taxon>
        <taxon>Branchiopoda</taxon>
        <taxon>Anostraca</taxon>
        <taxon>Artemiidae</taxon>
        <taxon>Artemia</taxon>
    </lineage>
</organism>
<dbReference type="CDD" id="cd00109">
    <property type="entry name" value="Kunitz-type"/>
    <property type="match status" value="3"/>
</dbReference>
<dbReference type="Pfam" id="PF00014">
    <property type="entry name" value="Kunitz_BPTI"/>
    <property type="match status" value="3"/>
</dbReference>
<evidence type="ECO:0000313" key="6">
    <source>
        <dbReference type="EMBL" id="KAK2707375.1"/>
    </source>
</evidence>
<keyword evidence="1" id="KW-0646">Protease inhibitor</keyword>
<evidence type="ECO:0000256" key="4">
    <source>
        <dbReference type="SAM" id="MobiDB-lite"/>
    </source>
</evidence>
<evidence type="ECO:0000259" key="5">
    <source>
        <dbReference type="PROSITE" id="PS50279"/>
    </source>
</evidence>
<protein>
    <recommendedName>
        <fullName evidence="5">BPTI/Kunitz inhibitor domain-containing protein</fullName>
    </recommendedName>
</protein>
<proteinExistence type="predicted"/>
<reference evidence="6" key="1">
    <citation type="submission" date="2023-07" db="EMBL/GenBank/DDBJ databases">
        <title>Chromosome-level genome assembly of Artemia franciscana.</title>
        <authorList>
            <person name="Jo E."/>
        </authorList>
    </citation>
    <scope>NUCLEOTIDE SEQUENCE</scope>
    <source>
        <tissue evidence="6">Whole body</tissue>
    </source>
</reference>